<dbReference type="AlphaFoldDB" id="G4CZY7"/>
<accession>G4CZY7</accession>
<evidence type="ECO:0000256" key="1">
    <source>
        <dbReference type="SAM" id="MobiDB-lite"/>
    </source>
</evidence>
<protein>
    <submittedName>
        <fullName evidence="2">Uncharacterized protein</fullName>
    </submittedName>
</protein>
<feature type="region of interest" description="Disordered" evidence="1">
    <location>
        <begin position="1"/>
        <end position="47"/>
    </location>
</feature>
<dbReference type="PATRIC" id="fig|997355.3.peg.1980"/>
<keyword evidence="3" id="KW-1185">Reference proteome</keyword>
<reference evidence="2 3" key="1">
    <citation type="submission" date="2011-06" db="EMBL/GenBank/DDBJ databases">
        <authorList>
            <person name="Muzny D."/>
            <person name="Qin X."/>
            <person name="Deng J."/>
            <person name="Jiang H."/>
            <person name="Liu Y."/>
            <person name="Qu J."/>
            <person name="Song X.-Z."/>
            <person name="Zhang L."/>
            <person name="Thornton R."/>
            <person name="Coyle M."/>
            <person name="Francisco L."/>
            <person name="Jackson L."/>
            <person name="Javaid M."/>
            <person name="Korchina V."/>
            <person name="Kovar C."/>
            <person name="Mata R."/>
            <person name="Mathew T."/>
            <person name="Ngo R."/>
            <person name="Nguyen L."/>
            <person name="Nguyen N."/>
            <person name="Okwuonu G."/>
            <person name="Ongeri F."/>
            <person name="Pham C."/>
            <person name="Simmons D."/>
            <person name="Wilczek-Boney K."/>
            <person name="Hale W."/>
            <person name="Jakkamsetti A."/>
            <person name="Pham P."/>
            <person name="Ruth R."/>
            <person name="San Lucas F."/>
            <person name="Warren J."/>
            <person name="Zhang J."/>
            <person name="Zhao Z."/>
            <person name="Zhou C."/>
            <person name="Zhu D."/>
            <person name="Lee S."/>
            <person name="Bess C."/>
            <person name="Blankenburg K."/>
            <person name="Forbes L."/>
            <person name="Fu Q."/>
            <person name="Gubbala S."/>
            <person name="Hirani K."/>
            <person name="Jayaseelan J.C."/>
            <person name="Lara F."/>
            <person name="Munidasa M."/>
            <person name="Palculict T."/>
            <person name="Patil S."/>
            <person name="Pu L.-L."/>
            <person name="Saada N."/>
            <person name="Tang L."/>
            <person name="Weissenberger G."/>
            <person name="Zhu Y."/>
            <person name="Hemphill L."/>
            <person name="Shang Y."/>
            <person name="Youmans B."/>
            <person name="Ayvaz T."/>
            <person name="Ross M."/>
            <person name="Santibanez J."/>
            <person name="Aqrawi P."/>
            <person name="Gross S."/>
            <person name="Joshi V."/>
            <person name="Fowler G."/>
            <person name="Nazareth L."/>
            <person name="Reid J."/>
            <person name="Worley K."/>
            <person name="Petrosino J."/>
            <person name="Highlander S."/>
            <person name="Gibbs R."/>
        </authorList>
    </citation>
    <scope>NUCLEOTIDE SEQUENCE [LARGE SCALE GENOMIC DNA]</scope>
    <source>
        <strain evidence="2 3">ATCC 25577</strain>
    </source>
</reference>
<gene>
    <name evidence="2" type="ORF">HMPREF9153_2009</name>
</gene>
<dbReference type="EMBL" id="AGBA01000015">
    <property type="protein sequence ID" value="EGY77056.1"/>
    <property type="molecule type" value="Genomic_DNA"/>
</dbReference>
<dbReference type="Proteomes" id="UP000005332">
    <property type="component" value="Unassembled WGS sequence"/>
</dbReference>
<name>G4CZY7_9ACTN</name>
<comment type="caution">
    <text evidence="2">The sequence shown here is derived from an EMBL/GenBank/DDBJ whole genome shotgun (WGS) entry which is preliminary data.</text>
</comment>
<evidence type="ECO:0000313" key="3">
    <source>
        <dbReference type="Proteomes" id="UP000005332"/>
    </source>
</evidence>
<organism evidence="2 3">
    <name type="scientific">Cutibacterium avidum ATCC 25577</name>
    <dbReference type="NCBI Taxonomy" id="997355"/>
    <lineage>
        <taxon>Bacteria</taxon>
        <taxon>Bacillati</taxon>
        <taxon>Actinomycetota</taxon>
        <taxon>Actinomycetes</taxon>
        <taxon>Propionibacteriales</taxon>
        <taxon>Propionibacteriaceae</taxon>
        <taxon>Cutibacterium</taxon>
    </lineage>
</organism>
<evidence type="ECO:0000313" key="2">
    <source>
        <dbReference type="EMBL" id="EGY77056.1"/>
    </source>
</evidence>
<dbReference type="HOGENOM" id="CLU_3171927_0_0_11"/>
<sequence length="47" mass="5092">MVDVAHRLDRNRRARPVAPQAAANGLATPSRRRAATGFPLPSCCEHP</sequence>
<proteinExistence type="predicted"/>